<evidence type="ECO:0000313" key="7">
    <source>
        <dbReference type="Proteomes" id="UP000234752"/>
    </source>
</evidence>
<dbReference type="FunFam" id="3.40.630.40:FF:000005">
    <property type="entry name" value="N-acetylmuramoyl-L-alanine amidase (AmiA)"/>
    <property type="match status" value="1"/>
</dbReference>
<comment type="catalytic activity">
    <reaction evidence="1">
        <text>Hydrolyzes the link between N-acetylmuramoyl residues and L-amino acid residues in certain cell-wall glycopeptides.</text>
        <dbReference type="EC" id="3.5.1.28"/>
    </reaction>
</comment>
<sequence length="408" mass="43130">MAVETALVARALLAIGLLCLLWTATGAAVAQTPVQTASVASARMMPEPARIGAARLGDHGNKTRFVLELTREAPFTILPDASGVAVEMEAALDAALPPAKGLVKSVSVRPGAKTGHLRLILATTGPVRVQLAEIIPPRDGMPPRFVMDLAAGKAGPGAVLTPASMMNPPVPKEKPKPPLPMIVIDPGHGGQDPGAVAVSGAYEKDITLAMAKEVRRQLLATGRYRVALTRDKDVFIPLRDRPALARAKGADLFISLHADSITGRQVRGLSIYTLSEKASDREAEMLAQRENQSDAIVGMDLSVQSADIANILIGMSQRDTMNQSRRFASLVLKNLDPNVAVLPGPLRSAGFAVLTAPDVPAILVEMGYLSHSQDAKLLGSDTHRKRMAGSLLRAVDSYFTGNAVPPRS</sequence>
<keyword evidence="3" id="KW-0378">Hydrolase</keyword>
<proteinExistence type="predicted"/>
<dbReference type="SUPFAM" id="SSF53187">
    <property type="entry name" value="Zn-dependent exopeptidases"/>
    <property type="match status" value="1"/>
</dbReference>
<dbReference type="PANTHER" id="PTHR30404">
    <property type="entry name" value="N-ACETYLMURAMOYL-L-ALANINE AMIDASE"/>
    <property type="match status" value="1"/>
</dbReference>
<name>A0A2K9N940_9PROT</name>
<keyword evidence="4" id="KW-0732">Signal</keyword>
<gene>
    <name evidence="6" type="ORF">C0V82_05040</name>
</gene>
<evidence type="ECO:0000256" key="3">
    <source>
        <dbReference type="ARBA" id="ARBA00022801"/>
    </source>
</evidence>
<dbReference type="InterPro" id="IPR002508">
    <property type="entry name" value="MurNAc-LAA_cat"/>
</dbReference>
<dbReference type="GO" id="GO:0009253">
    <property type="term" value="P:peptidoglycan catabolic process"/>
    <property type="evidence" value="ECO:0007669"/>
    <property type="project" value="InterPro"/>
</dbReference>
<protein>
    <recommendedName>
        <fullName evidence="2">N-acetylmuramoyl-L-alanine amidase</fullName>
        <ecNumber evidence="2">3.5.1.28</ecNumber>
    </recommendedName>
</protein>
<dbReference type="SMART" id="SM00646">
    <property type="entry name" value="Ami_3"/>
    <property type="match status" value="1"/>
</dbReference>
<dbReference type="Gene3D" id="3.40.630.40">
    <property type="entry name" value="Zn-dependent exopeptidases"/>
    <property type="match status" value="1"/>
</dbReference>
<dbReference type="Pfam" id="PF01520">
    <property type="entry name" value="Amidase_3"/>
    <property type="match status" value="1"/>
</dbReference>
<evidence type="ECO:0000256" key="2">
    <source>
        <dbReference type="ARBA" id="ARBA00011901"/>
    </source>
</evidence>
<dbReference type="CDD" id="cd02696">
    <property type="entry name" value="MurNAc-LAA"/>
    <property type="match status" value="1"/>
</dbReference>
<evidence type="ECO:0000259" key="5">
    <source>
        <dbReference type="SMART" id="SM00646"/>
    </source>
</evidence>
<dbReference type="PANTHER" id="PTHR30404:SF0">
    <property type="entry name" value="N-ACETYLMURAMOYL-L-ALANINE AMIDASE AMIC"/>
    <property type="match status" value="1"/>
</dbReference>
<dbReference type="GO" id="GO:0008745">
    <property type="term" value="F:N-acetylmuramoyl-L-alanine amidase activity"/>
    <property type="evidence" value="ECO:0007669"/>
    <property type="project" value="UniProtKB-EC"/>
</dbReference>
<dbReference type="EMBL" id="CP025611">
    <property type="protein sequence ID" value="AUN29660.1"/>
    <property type="molecule type" value="Genomic_DNA"/>
</dbReference>
<dbReference type="Proteomes" id="UP000234752">
    <property type="component" value="Chromosome eg_1"/>
</dbReference>
<reference evidence="6 7" key="1">
    <citation type="submission" date="2017-12" db="EMBL/GenBank/DDBJ databases">
        <title>Genomes of bacteria within cyanobacterial aggregates.</title>
        <authorList>
            <person name="Cai H."/>
        </authorList>
    </citation>
    <scope>NUCLEOTIDE SEQUENCE [LARGE SCALE GENOMIC DNA]</scope>
    <source>
        <strain evidence="6 7">TH16</strain>
    </source>
</reference>
<feature type="domain" description="MurNAc-LAA" evidence="5">
    <location>
        <begin position="242"/>
        <end position="396"/>
    </location>
</feature>
<evidence type="ECO:0000313" key="6">
    <source>
        <dbReference type="EMBL" id="AUN29660.1"/>
    </source>
</evidence>
<dbReference type="KEGG" id="ncb:C0V82_05040"/>
<dbReference type="EC" id="3.5.1.28" evidence="2"/>
<feature type="signal peptide" evidence="4">
    <location>
        <begin position="1"/>
        <end position="30"/>
    </location>
</feature>
<feature type="chain" id="PRO_5014720337" description="N-acetylmuramoyl-L-alanine amidase" evidence="4">
    <location>
        <begin position="31"/>
        <end position="408"/>
    </location>
</feature>
<dbReference type="AlphaFoldDB" id="A0A2K9N940"/>
<evidence type="ECO:0000256" key="4">
    <source>
        <dbReference type="SAM" id="SignalP"/>
    </source>
</evidence>
<dbReference type="InterPro" id="IPR050695">
    <property type="entry name" value="N-acetylmuramoyl_amidase_3"/>
</dbReference>
<keyword evidence="7" id="KW-1185">Reference proteome</keyword>
<organism evidence="6 7">
    <name type="scientific">Niveispirillum cyanobacteriorum</name>
    <dbReference type="NCBI Taxonomy" id="1612173"/>
    <lineage>
        <taxon>Bacteria</taxon>
        <taxon>Pseudomonadati</taxon>
        <taxon>Pseudomonadota</taxon>
        <taxon>Alphaproteobacteria</taxon>
        <taxon>Rhodospirillales</taxon>
        <taxon>Azospirillaceae</taxon>
        <taxon>Niveispirillum</taxon>
    </lineage>
</organism>
<evidence type="ECO:0000256" key="1">
    <source>
        <dbReference type="ARBA" id="ARBA00001561"/>
    </source>
</evidence>
<dbReference type="GO" id="GO:0030288">
    <property type="term" value="C:outer membrane-bounded periplasmic space"/>
    <property type="evidence" value="ECO:0007669"/>
    <property type="project" value="TreeGrafter"/>
</dbReference>
<accession>A0A2K9N940</accession>